<proteinExistence type="predicted"/>
<reference evidence="2" key="1">
    <citation type="submission" date="2018-06" db="EMBL/GenBank/DDBJ databases">
        <authorList>
            <person name="Zhirakovskaya E."/>
        </authorList>
    </citation>
    <scope>NUCLEOTIDE SEQUENCE</scope>
</reference>
<feature type="transmembrane region" description="Helical" evidence="1">
    <location>
        <begin position="55"/>
        <end position="76"/>
    </location>
</feature>
<name>A0A3B1CCS3_9ZZZZ</name>
<dbReference type="PANTHER" id="PTHR11558:SF11">
    <property type="entry name" value="SPERMIDINE SYNTHASE"/>
    <property type="match status" value="1"/>
</dbReference>
<evidence type="ECO:0000313" key="2">
    <source>
        <dbReference type="EMBL" id="VAX26012.1"/>
    </source>
</evidence>
<keyword evidence="1" id="KW-0472">Membrane</keyword>
<sequence length="395" mass="42712">MVDPEEKGNLGVCTVKPDWGFTIFLGFTAMATGASVMIVEVLGSKVIGPFFGVSLFVWTSLITVTLLALATGYAIGGYLADRKNGAGYLYFIILAAGFFILLIPVFQTAVLNICLSFGLRLGAFTSAAILFGPALFLLGCVTPYIIKIAATEMRLIGKTVGVFYAVSTAGSVAGAALTGFVLIAAFGIHDIFLFTGSGLVLLSVVYFVGLRKKKWVLLACLLPALSLSLTFPAKPALGGNAIFKEVFSRDTFYGNVQVVDRSKGKQRHRLLITDGLIQGGMDKANGFSTYLYTYYMQFLPYAMSANGKKTLVAGLGIGIIPKWLEGKGFDVDVVEINPHIYEVAKTYFDFNIKGKVIVADARQHMLQTKEKYDYVITDVFTGGMMPDHLFSIEAI</sequence>
<evidence type="ECO:0000256" key="1">
    <source>
        <dbReference type="SAM" id="Phobius"/>
    </source>
</evidence>
<feature type="transmembrane region" description="Helical" evidence="1">
    <location>
        <begin position="215"/>
        <end position="233"/>
    </location>
</feature>
<accession>A0A3B1CCS3</accession>
<keyword evidence="1" id="KW-1133">Transmembrane helix</keyword>
<dbReference type="GO" id="GO:0005829">
    <property type="term" value="C:cytosol"/>
    <property type="evidence" value="ECO:0007669"/>
    <property type="project" value="TreeGrafter"/>
</dbReference>
<gene>
    <name evidence="2" type="ORF">MNBD_NITROSPINAE04-1560</name>
</gene>
<dbReference type="PANTHER" id="PTHR11558">
    <property type="entry name" value="SPERMIDINE/SPERMINE SYNTHASE"/>
    <property type="match status" value="1"/>
</dbReference>
<dbReference type="GO" id="GO:0008295">
    <property type="term" value="P:spermidine biosynthetic process"/>
    <property type="evidence" value="ECO:0007669"/>
    <property type="project" value="TreeGrafter"/>
</dbReference>
<dbReference type="SUPFAM" id="SSF53335">
    <property type="entry name" value="S-adenosyl-L-methionine-dependent methyltransferases"/>
    <property type="match status" value="1"/>
</dbReference>
<feature type="transmembrane region" description="Helical" evidence="1">
    <location>
        <begin position="191"/>
        <end position="208"/>
    </location>
</feature>
<dbReference type="EMBL" id="UOGA01000321">
    <property type="protein sequence ID" value="VAX26012.1"/>
    <property type="molecule type" value="Genomic_DNA"/>
</dbReference>
<dbReference type="InterPro" id="IPR036259">
    <property type="entry name" value="MFS_trans_sf"/>
</dbReference>
<keyword evidence="1" id="KW-0812">Transmembrane</keyword>
<dbReference type="SUPFAM" id="SSF103473">
    <property type="entry name" value="MFS general substrate transporter"/>
    <property type="match status" value="1"/>
</dbReference>
<dbReference type="NCBIfam" id="NF037959">
    <property type="entry name" value="MFS_SpdSyn"/>
    <property type="match status" value="1"/>
</dbReference>
<feature type="non-terminal residue" evidence="2">
    <location>
        <position position="395"/>
    </location>
</feature>
<dbReference type="Gene3D" id="3.40.50.150">
    <property type="entry name" value="Vaccinia Virus protein VP39"/>
    <property type="match status" value="1"/>
</dbReference>
<dbReference type="InterPro" id="IPR029063">
    <property type="entry name" value="SAM-dependent_MTases_sf"/>
</dbReference>
<feature type="transmembrane region" description="Helical" evidence="1">
    <location>
        <begin position="162"/>
        <end position="185"/>
    </location>
</feature>
<dbReference type="AlphaFoldDB" id="A0A3B1CCS3"/>
<protein>
    <recommendedName>
        <fullName evidence="3">PABS domain-containing protein</fullName>
    </recommendedName>
</protein>
<feature type="transmembrane region" description="Helical" evidence="1">
    <location>
        <begin position="88"/>
        <end position="107"/>
    </location>
</feature>
<dbReference type="CDD" id="cd02440">
    <property type="entry name" value="AdoMet_MTases"/>
    <property type="match status" value="1"/>
</dbReference>
<dbReference type="GO" id="GO:0004766">
    <property type="term" value="F:spermidine synthase activity"/>
    <property type="evidence" value="ECO:0007669"/>
    <property type="project" value="TreeGrafter"/>
</dbReference>
<evidence type="ECO:0008006" key="3">
    <source>
        <dbReference type="Google" id="ProtNLM"/>
    </source>
</evidence>
<feature type="transmembrane region" description="Helical" evidence="1">
    <location>
        <begin position="127"/>
        <end position="150"/>
    </location>
</feature>
<feature type="transmembrane region" description="Helical" evidence="1">
    <location>
        <begin position="21"/>
        <end position="43"/>
    </location>
</feature>
<organism evidence="2">
    <name type="scientific">hydrothermal vent metagenome</name>
    <dbReference type="NCBI Taxonomy" id="652676"/>
    <lineage>
        <taxon>unclassified sequences</taxon>
        <taxon>metagenomes</taxon>
        <taxon>ecological metagenomes</taxon>
    </lineage>
</organism>
<dbReference type="InterPro" id="IPR001045">
    <property type="entry name" value="Spermi_synthase"/>
</dbReference>